<dbReference type="RefSeq" id="WP_080915102.1">
    <property type="nucleotide sequence ID" value="NZ_CANMJJ010000039.1"/>
</dbReference>
<proteinExistence type="predicted"/>
<evidence type="ECO:0000256" key="1">
    <source>
        <dbReference type="SAM" id="SignalP"/>
    </source>
</evidence>
<feature type="chain" id="PRO_5045351017" evidence="1">
    <location>
        <begin position="37"/>
        <end position="114"/>
    </location>
</feature>
<evidence type="ECO:0000313" key="3">
    <source>
        <dbReference type="Proteomes" id="UP000191820"/>
    </source>
</evidence>
<evidence type="ECO:0000313" key="2">
    <source>
        <dbReference type="EMBL" id="ARD21358.1"/>
    </source>
</evidence>
<name>A0ABN4YBD9_9GAMM</name>
<keyword evidence="1" id="KW-0732">Signal</keyword>
<dbReference type="EMBL" id="CP020472">
    <property type="protein sequence ID" value="ARD21358.1"/>
    <property type="molecule type" value="Genomic_DNA"/>
</dbReference>
<sequence>MSAFIPSATLKRFISSMLRNGGLFCIFCLSAIQTHAAEPASSPNNPVLIETKVTGTQEQPKVLYIMPWQGITNPVAIQDTDMQVTLPEFNPIHPKQFQQQVREFSLNKSKTNND</sequence>
<accession>A0ABN4YBD9</accession>
<keyword evidence="3" id="KW-1185">Reference proteome</keyword>
<dbReference type="Proteomes" id="UP000191820">
    <property type="component" value="Chromosome"/>
</dbReference>
<organism evidence="2 3">
    <name type="scientific">Shewanella japonica</name>
    <dbReference type="NCBI Taxonomy" id="93973"/>
    <lineage>
        <taxon>Bacteria</taxon>
        <taxon>Pseudomonadati</taxon>
        <taxon>Pseudomonadota</taxon>
        <taxon>Gammaproteobacteria</taxon>
        <taxon>Alteromonadales</taxon>
        <taxon>Shewanellaceae</taxon>
        <taxon>Shewanella</taxon>
    </lineage>
</organism>
<gene>
    <name evidence="2" type="ORF">SJ2017_1027</name>
</gene>
<protein>
    <submittedName>
        <fullName evidence="2">Uncharacterized protein</fullName>
    </submittedName>
</protein>
<feature type="signal peptide" evidence="1">
    <location>
        <begin position="1"/>
        <end position="36"/>
    </location>
</feature>
<reference evidence="2 3" key="1">
    <citation type="submission" date="2017-03" db="EMBL/GenBank/DDBJ databases">
        <title>Genome sequencing of Shewanella japonica KCTC 22435.</title>
        <authorList>
            <person name="Kim K.M."/>
        </authorList>
    </citation>
    <scope>NUCLEOTIDE SEQUENCE [LARGE SCALE GENOMIC DNA]</scope>
    <source>
        <strain evidence="2 3">KCTC 22435</strain>
    </source>
</reference>